<feature type="transmembrane region" description="Helical" evidence="10">
    <location>
        <begin position="58"/>
        <end position="79"/>
    </location>
</feature>
<dbReference type="PANTHER" id="PTHR34185">
    <property type="entry name" value="DIADENYLATE CYCLASE"/>
    <property type="match status" value="1"/>
</dbReference>
<dbReference type="Pfam" id="PF19293">
    <property type="entry name" value="CdaA_N"/>
    <property type="match status" value="1"/>
</dbReference>
<organism evidence="12">
    <name type="scientific">hydrothermal vent metagenome</name>
    <dbReference type="NCBI Taxonomy" id="652676"/>
    <lineage>
        <taxon>unclassified sequences</taxon>
        <taxon>metagenomes</taxon>
        <taxon>ecological metagenomes</taxon>
    </lineage>
</organism>
<gene>
    <name evidence="12" type="ORF">MNBD_DELTA04-877</name>
</gene>
<dbReference type="AlphaFoldDB" id="A0A3B0V5L9"/>
<dbReference type="GO" id="GO:0004016">
    <property type="term" value="F:adenylate cyclase activity"/>
    <property type="evidence" value="ECO:0007669"/>
    <property type="project" value="InterPro"/>
</dbReference>
<evidence type="ECO:0000256" key="5">
    <source>
        <dbReference type="ARBA" id="ARBA00022695"/>
    </source>
</evidence>
<reference evidence="12" key="1">
    <citation type="submission" date="2018-06" db="EMBL/GenBank/DDBJ databases">
        <authorList>
            <person name="Zhirakovskaya E."/>
        </authorList>
    </citation>
    <scope>NUCLEOTIDE SEQUENCE</scope>
</reference>
<dbReference type="InterPro" id="IPR050338">
    <property type="entry name" value="DisA"/>
</dbReference>
<keyword evidence="7" id="KW-0067">ATP-binding</keyword>
<evidence type="ECO:0000256" key="9">
    <source>
        <dbReference type="ARBA" id="ARBA00023136"/>
    </source>
</evidence>
<feature type="transmembrane region" description="Helical" evidence="10">
    <location>
        <begin position="35"/>
        <end position="52"/>
    </location>
</feature>
<dbReference type="HAMAP" id="MF_01499">
    <property type="entry name" value="DacA"/>
    <property type="match status" value="1"/>
</dbReference>
<keyword evidence="9 10" id="KW-0472">Membrane</keyword>
<keyword evidence="6" id="KW-0547">Nucleotide-binding</keyword>
<keyword evidence="8 10" id="KW-1133">Transmembrane helix</keyword>
<evidence type="ECO:0000313" key="12">
    <source>
        <dbReference type="EMBL" id="VAW36190.1"/>
    </source>
</evidence>
<evidence type="ECO:0000256" key="2">
    <source>
        <dbReference type="ARBA" id="ARBA00022475"/>
    </source>
</evidence>
<dbReference type="EMBL" id="UOEY01000022">
    <property type="protein sequence ID" value="VAW36190.1"/>
    <property type="molecule type" value="Genomic_DNA"/>
</dbReference>
<evidence type="ECO:0000256" key="4">
    <source>
        <dbReference type="ARBA" id="ARBA00022692"/>
    </source>
</evidence>
<comment type="catalytic activity">
    <reaction evidence="1">
        <text>2 ATP = 3',3'-c-di-AMP + 2 diphosphate</text>
        <dbReference type="Rhea" id="RHEA:35655"/>
        <dbReference type="ChEBI" id="CHEBI:30616"/>
        <dbReference type="ChEBI" id="CHEBI:33019"/>
        <dbReference type="ChEBI" id="CHEBI:71500"/>
        <dbReference type="EC" id="2.7.7.85"/>
    </reaction>
</comment>
<evidence type="ECO:0000256" key="7">
    <source>
        <dbReference type="ARBA" id="ARBA00022840"/>
    </source>
</evidence>
<dbReference type="NCBIfam" id="TIGR00159">
    <property type="entry name" value="diadenylate cyclase CdaA"/>
    <property type="match status" value="1"/>
</dbReference>
<accession>A0A3B0V5L9</accession>
<evidence type="ECO:0000259" key="11">
    <source>
        <dbReference type="PROSITE" id="PS51794"/>
    </source>
</evidence>
<name>A0A3B0V5L9_9ZZZZ</name>
<dbReference type="GO" id="GO:0005524">
    <property type="term" value="F:ATP binding"/>
    <property type="evidence" value="ECO:0007669"/>
    <property type="project" value="UniProtKB-KW"/>
</dbReference>
<dbReference type="InterPro" id="IPR014046">
    <property type="entry name" value="C-di-AMP_synthase"/>
</dbReference>
<keyword evidence="5" id="KW-0548">Nucleotidyltransferase</keyword>
<dbReference type="Gene3D" id="3.40.1700.10">
    <property type="entry name" value="DNA integrity scanning protein, DisA, N-terminal domain"/>
    <property type="match status" value="1"/>
</dbReference>
<dbReference type="Pfam" id="PF02457">
    <property type="entry name" value="DAC"/>
    <property type="match status" value="1"/>
</dbReference>
<sequence>MLNVLHAVRWRDIVDILLVSIIIYRLILLIRGTRAVQMLVGIVIITIFYFISKQFDLLTLHWLLRTFLNSIFLIVIIVFQRDIRRALTQVGKTPFYRQYDMALNELNEIIKAVTSLARRKIGALIVIERETGLRDYVESGQLVDARLSREMLLSIFHTASPLHDGGVIIYKGRIHSAGCVLPLSRNPYIDKRYGTRHRAALGLSEETDAVIIVVSEETQQISLVQHGSMTPMPDEETLTKSLREIFVHQDVSGQTWKNWLGRSQTS</sequence>
<dbReference type="GO" id="GO:0006171">
    <property type="term" value="P:cAMP biosynthetic process"/>
    <property type="evidence" value="ECO:0007669"/>
    <property type="project" value="InterPro"/>
</dbReference>
<keyword evidence="3" id="KW-0808">Transferase</keyword>
<keyword evidence="2" id="KW-1003">Cell membrane</keyword>
<evidence type="ECO:0000256" key="1">
    <source>
        <dbReference type="ARBA" id="ARBA00000877"/>
    </source>
</evidence>
<evidence type="ECO:0000256" key="10">
    <source>
        <dbReference type="SAM" id="Phobius"/>
    </source>
</evidence>
<keyword evidence="4 10" id="KW-0812">Transmembrane</keyword>
<dbReference type="SUPFAM" id="SSF143597">
    <property type="entry name" value="YojJ-like"/>
    <property type="match status" value="1"/>
</dbReference>
<protein>
    <submittedName>
        <fullName evidence="12">Diadenylate cyclase spyDAC Bacterial checkpoint controller DisA with nucleotide-binding domain</fullName>
    </submittedName>
</protein>
<dbReference type="PIRSF" id="PIRSF004793">
    <property type="entry name" value="UCP004793"/>
    <property type="match status" value="1"/>
</dbReference>
<dbReference type="GO" id="GO:0106408">
    <property type="term" value="F:diadenylate cyclase activity"/>
    <property type="evidence" value="ECO:0007669"/>
    <property type="project" value="UniProtKB-EC"/>
</dbReference>
<evidence type="ECO:0000256" key="6">
    <source>
        <dbReference type="ARBA" id="ARBA00022741"/>
    </source>
</evidence>
<feature type="domain" description="DAC" evidence="11">
    <location>
        <begin position="80"/>
        <end position="235"/>
    </location>
</feature>
<dbReference type="PROSITE" id="PS51794">
    <property type="entry name" value="DAC"/>
    <property type="match status" value="1"/>
</dbReference>
<evidence type="ECO:0000256" key="8">
    <source>
        <dbReference type="ARBA" id="ARBA00022989"/>
    </source>
</evidence>
<dbReference type="PANTHER" id="PTHR34185:SF1">
    <property type="entry name" value="DIADENYLATE CYCLASE"/>
    <property type="match status" value="1"/>
</dbReference>
<feature type="transmembrane region" description="Helical" evidence="10">
    <location>
        <begin position="12"/>
        <end position="28"/>
    </location>
</feature>
<dbReference type="InterPro" id="IPR003390">
    <property type="entry name" value="DNA_integrity_scan_DisA_N"/>
</dbReference>
<dbReference type="FunFam" id="3.40.1700.10:FF:000002">
    <property type="entry name" value="Diadenylate cyclase"/>
    <property type="match status" value="1"/>
</dbReference>
<evidence type="ECO:0000256" key="3">
    <source>
        <dbReference type="ARBA" id="ARBA00022679"/>
    </source>
</evidence>
<proteinExistence type="inferred from homology"/>
<dbReference type="InterPro" id="IPR036888">
    <property type="entry name" value="DNA_integrity_DisA_N_sf"/>
</dbReference>
<dbReference type="InterPro" id="IPR045585">
    <property type="entry name" value="CdaA_N"/>
</dbReference>
<dbReference type="InterPro" id="IPR034701">
    <property type="entry name" value="CdaA"/>
</dbReference>